<dbReference type="InterPro" id="IPR027986">
    <property type="entry name" value="TCAIM"/>
</dbReference>
<feature type="domain" description="DUF4460" evidence="1">
    <location>
        <begin position="19"/>
        <end position="115"/>
    </location>
</feature>
<sequence>MFTAGSPSKHQRLWQISKRYISPNEVAQALRPFLFLVHPDKYAKFPEIQTQNEKSLQIFNGYMNDLFPVSPSLKPTKVSFSIADKQSTTFRKIHINLTGTDPAKIVRDALESCELSTSELKFKNAASPGHRNTSGGLGFSTTNVEEDLLRSYLRRKKATVITNLYDSLTNQRDEAMRKRREAKTLRVSIQEDISDLKYRTQLKDVVWQMTWEESHMRRCIANVNRMIDQAIPETRIVLEKAFFKNVLRFGRGSFICCDGSIQLGADHVPEQWEQACQEYQIRKNQIPILKETAKQLEQTFGGAQILLPHYKGLAQTLTQLQTLTVRVWKKEALLKRVEESAKNSMLEIVTSYDELAIGVDGRLYIPCNVDVPSLVQFLEENAKRATEINQHMHHLMVSRFSFQISQSTLFFQNELEFARDECIKELKLTGLKWEQAFTPEALIQCINRLTHCSEEVRNLVSGLSLIISASPSIYVTSDGTLSIPLNWS</sequence>
<dbReference type="InterPro" id="IPR028031">
    <property type="entry name" value="DUF4460"/>
</dbReference>
<evidence type="ECO:0008006" key="5">
    <source>
        <dbReference type="Google" id="ProtNLM"/>
    </source>
</evidence>
<dbReference type="HOGENOM" id="CLU_025230_0_0_1"/>
<dbReference type="eggNOG" id="ENOG502QTGC">
    <property type="taxonomic scope" value="Eukaryota"/>
</dbReference>
<evidence type="ECO:0000313" key="4">
    <source>
        <dbReference type="Proteomes" id="UP000008281"/>
    </source>
</evidence>
<feature type="domain" description="DUF4461" evidence="2">
    <location>
        <begin position="163"/>
        <end position="488"/>
    </location>
</feature>
<dbReference type="FunCoup" id="E3MAT5">
    <property type="interactions" value="1755"/>
</dbReference>
<evidence type="ECO:0000259" key="2">
    <source>
        <dbReference type="Pfam" id="PF14688"/>
    </source>
</evidence>
<accession>E3MAT5</accession>
<proteinExistence type="predicted"/>
<dbReference type="Pfam" id="PF14688">
    <property type="entry name" value="DUF4461"/>
    <property type="match status" value="1"/>
</dbReference>
<dbReference type="Pfam" id="PF14687">
    <property type="entry name" value="DUF4460"/>
    <property type="match status" value="1"/>
</dbReference>
<dbReference type="STRING" id="31234.E3MAT5"/>
<dbReference type="OMA" id="RYDCGCN"/>
<dbReference type="PANTHER" id="PTHR31596">
    <property type="entry name" value="T-CELL ACTIVATION INHIBITOR, MITOCHONDRIAL"/>
    <property type="match status" value="1"/>
</dbReference>
<dbReference type="OrthoDB" id="4238at2759"/>
<dbReference type="InterPro" id="IPR027989">
    <property type="entry name" value="DUF4461"/>
</dbReference>
<organism evidence="4">
    <name type="scientific">Caenorhabditis remanei</name>
    <name type="common">Caenorhabditis vulgaris</name>
    <dbReference type="NCBI Taxonomy" id="31234"/>
    <lineage>
        <taxon>Eukaryota</taxon>
        <taxon>Metazoa</taxon>
        <taxon>Ecdysozoa</taxon>
        <taxon>Nematoda</taxon>
        <taxon>Chromadorea</taxon>
        <taxon>Rhabditida</taxon>
        <taxon>Rhabditina</taxon>
        <taxon>Rhabditomorpha</taxon>
        <taxon>Rhabditoidea</taxon>
        <taxon>Rhabditidae</taxon>
        <taxon>Peloderinae</taxon>
        <taxon>Caenorhabditis</taxon>
    </lineage>
</organism>
<gene>
    <name evidence="3" type="ORF">CRE_16628</name>
</gene>
<dbReference type="PANTHER" id="PTHR31596:SF1">
    <property type="entry name" value="T-CELL ACTIVATION INHIBITOR, MITOCHONDRIAL"/>
    <property type="match status" value="1"/>
</dbReference>
<dbReference type="GO" id="GO:0005739">
    <property type="term" value="C:mitochondrion"/>
    <property type="evidence" value="ECO:0007669"/>
    <property type="project" value="TreeGrafter"/>
</dbReference>
<dbReference type="AlphaFoldDB" id="E3MAT5"/>
<dbReference type="InParanoid" id="E3MAT5"/>
<evidence type="ECO:0000313" key="3">
    <source>
        <dbReference type="EMBL" id="EFO97380.1"/>
    </source>
</evidence>
<dbReference type="EMBL" id="DS268432">
    <property type="protein sequence ID" value="EFO97380.1"/>
    <property type="molecule type" value="Genomic_DNA"/>
</dbReference>
<name>E3MAT5_CAERE</name>
<evidence type="ECO:0000259" key="1">
    <source>
        <dbReference type="Pfam" id="PF14687"/>
    </source>
</evidence>
<dbReference type="Proteomes" id="UP000008281">
    <property type="component" value="Unassembled WGS sequence"/>
</dbReference>
<reference evidence="3" key="1">
    <citation type="submission" date="2007-07" db="EMBL/GenBank/DDBJ databases">
        <title>PCAP assembly of the Caenorhabditis remanei genome.</title>
        <authorList>
            <consortium name="The Caenorhabditis remanei Sequencing Consortium"/>
            <person name="Wilson R.K."/>
        </authorList>
    </citation>
    <scope>NUCLEOTIDE SEQUENCE [LARGE SCALE GENOMIC DNA]</scope>
    <source>
        <strain evidence="3">PB4641</strain>
    </source>
</reference>
<keyword evidence="4" id="KW-1185">Reference proteome</keyword>
<protein>
    <recommendedName>
        <fullName evidence="5">DUF4461 domain-containing protein</fullName>
    </recommendedName>
</protein>